<evidence type="ECO:0000313" key="3">
    <source>
        <dbReference type="EMBL" id="POY70330.1"/>
    </source>
</evidence>
<dbReference type="EMBL" id="PJQD01000122">
    <property type="protein sequence ID" value="POY70330.1"/>
    <property type="molecule type" value="Genomic_DNA"/>
</dbReference>
<accession>A0A2S5B0L9</accession>
<organism evidence="3 4">
    <name type="scientific">Rhodotorula taiwanensis</name>
    <dbReference type="NCBI Taxonomy" id="741276"/>
    <lineage>
        <taxon>Eukaryota</taxon>
        <taxon>Fungi</taxon>
        <taxon>Dikarya</taxon>
        <taxon>Basidiomycota</taxon>
        <taxon>Pucciniomycotina</taxon>
        <taxon>Microbotryomycetes</taxon>
        <taxon>Sporidiobolales</taxon>
        <taxon>Sporidiobolaceae</taxon>
        <taxon>Rhodotorula</taxon>
    </lineage>
</organism>
<dbReference type="PANTHER" id="PTHR23159">
    <property type="entry name" value="CENTROSOMAL PROTEIN 2"/>
    <property type="match status" value="1"/>
</dbReference>
<comment type="caution">
    <text evidence="3">The sequence shown here is derived from an EMBL/GenBank/DDBJ whole genome shotgun (WGS) entry which is preliminary data.</text>
</comment>
<evidence type="ECO:0000256" key="1">
    <source>
        <dbReference type="SAM" id="Coils"/>
    </source>
</evidence>
<dbReference type="STRING" id="741276.A0A2S5B0L9"/>
<name>A0A2S5B0L9_9BASI</name>
<protein>
    <submittedName>
        <fullName evidence="3">Uncharacterized protein</fullName>
    </submittedName>
</protein>
<feature type="region of interest" description="Disordered" evidence="2">
    <location>
        <begin position="522"/>
        <end position="556"/>
    </location>
</feature>
<dbReference type="AlphaFoldDB" id="A0A2S5B0L9"/>
<keyword evidence="4" id="KW-1185">Reference proteome</keyword>
<evidence type="ECO:0000256" key="2">
    <source>
        <dbReference type="SAM" id="MobiDB-lite"/>
    </source>
</evidence>
<dbReference type="Proteomes" id="UP000237144">
    <property type="component" value="Unassembled WGS sequence"/>
</dbReference>
<feature type="coiled-coil region" evidence="1">
    <location>
        <begin position="571"/>
        <end position="615"/>
    </location>
</feature>
<feature type="coiled-coil region" evidence="1">
    <location>
        <begin position="239"/>
        <end position="273"/>
    </location>
</feature>
<evidence type="ECO:0000313" key="4">
    <source>
        <dbReference type="Proteomes" id="UP000237144"/>
    </source>
</evidence>
<feature type="compositionally biased region" description="Polar residues" evidence="2">
    <location>
        <begin position="819"/>
        <end position="847"/>
    </location>
</feature>
<sequence>MVGKGDLKVRKDKAQVTQTSRLNERRAAREVEEAQAEIANLKEQLASQERSIALNKVGGGGAVKELQKQVAELTVELAEARAAHDALIAGGAAAPAPSGPTAVETELRRQLEKAQKARDEATAESTKLQEQVEDEQREIQKLKDRLEDQSTETGDAELQKRVKVLEQDNSFLSEELKNVKIKLNETTEALAREGKRKQRQLKHLEERAERARDELLSVWESAQRGSFPASSQNKFVQRTLELEKQVATHVQRINELEEAWSEAKAEAAAKTNARYQNLIQRLRLSEDDAKVVNEKGLDWPTTNGQTNKPLTLFDVFTAASRAEAATSAASGKAAAAVSDASDEAGAAKVRKTMQKRIDTLQEEVADLTKRLRSAQAEKRDAVKELEASLDQKNQELKEVEDLRQRLEDEIARQKHKAATAVQEAKEKRDELEQLQAKKDKDFGEVEKERARLQNEVQRHKRRADEAVEKAERVANECAAKVAEVERAREEAEKSLARLVEHSDLDKAHHEAMTSQLVSRIDALESDGGVARGSPAPSVRGGASSPEMQRDPSQGDIAYFKRRIEQVVADARQREKENELMIESKLKELEELEQDRDRYRDELEEARAIIGRMDARVPKASSRSNSRAVSPAPGSPARERVVRTSDDGKAAPPASKTRSSTEELAWLQQQKLNVVEGLEKERTRLEAELAQQTQIAQEALLEAGTKREELLQLQSARASELGELEKERHRLEIELGAQAQLAMSRAHELELRRNEVSVLGRTAADLEAECLRLRKELATSRGNIDGEGVSSSTGTPILQNRLAALNATAEPFASFSSNSFQSPGASAFTPPTSSPHLNGAPLSSTPAPMQTVAPGSGVPAISGEVRLLVEHLRQTNRGLNAQIAALKDENMNLLVRLAGL</sequence>
<feature type="compositionally biased region" description="Basic and acidic residues" evidence="2">
    <location>
        <begin position="636"/>
        <end position="648"/>
    </location>
</feature>
<keyword evidence="1" id="KW-0175">Coiled coil</keyword>
<reference evidence="3 4" key="1">
    <citation type="journal article" date="2018" name="Front. Microbiol.">
        <title>Prospects for Fungal Bioremediation of Acidic Radioactive Waste Sites: Characterization and Genome Sequence of Rhodotorula taiwanensis MD1149.</title>
        <authorList>
            <person name="Tkavc R."/>
            <person name="Matrosova V.Y."/>
            <person name="Grichenko O.E."/>
            <person name="Gostincar C."/>
            <person name="Volpe R.P."/>
            <person name="Klimenkova P."/>
            <person name="Gaidamakova E.K."/>
            <person name="Zhou C.E."/>
            <person name="Stewart B.J."/>
            <person name="Lyman M.G."/>
            <person name="Malfatti S.A."/>
            <person name="Rubinfeld B."/>
            <person name="Courtot M."/>
            <person name="Singh J."/>
            <person name="Dalgard C.L."/>
            <person name="Hamilton T."/>
            <person name="Frey K.G."/>
            <person name="Gunde-Cimerman N."/>
            <person name="Dugan L."/>
            <person name="Daly M.J."/>
        </authorList>
    </citation>
    <scope>NUCLEOTIDE SEQUENCE [LARGE SCALE GENOMIC DNA]</scope>
    <source>
        <strain evidence="3 4">MD1149</strain>
    </source>
</reference>
<feature type="region of interest" description="Disordered" evidence="2">
    <location>
        <begin position="615"/>
        <end position="661"/>
    </location>
</feature>
<feature type="coiled-coil region" evidence="1">
    <location>
        <begin position="350"/>
        <end position="504"/>
    </location>
</feature>
<dbReference type="PANTHER" id="PTHR23159:SF31">
    <property type="entry name" value="CENTROSOME-ASSOCIATED PROTEIN CEP250 ISOFORM X1"/>
    <property type="match status" value="1"/>
</dbReference>
<feature type="compositionally biased region" description="Basic and acidic residues" evidence="2">
    <location>
        <begin position="1"/>
        <end position="14"/>
    </location>
</feature>
<dbReference type="OrthoDB" id="10435727at2759"/>
<feature type="coiled-coil region" evidence="1">
    <location>
        <begin position="868"/>
        <end position="895"/>
    </location>
</feature>
<feature type="coiled-coil region" evidence="1">
    <location>
        <begin position="667"/>
        <end position="782"/>
    </location>
</feature>
<feature type="region of interest" description="Disordered" evidence="2">
    <location>
        <begin position="1"/>
        <end position="27"/>
    </location>
</feature>
<feature type="region of interest" description="Disordered" evidence="2">
    <location>
        <begin position="819"/>
        <end position="855"/>
    </location>
</feature>
<proteinExistence type="predicted"/>
<gene>
    <name evidence="3" type="ORF">BMF94_6610</name>
</gene>